<name>A0AAE3T686_RALSL</name>
<dbReference type="InterPro" id="IPR036926">
    <property type="entry name" value="Thymidate_synth/dCMP_Mease_sf"/>
</dbReference>
<dbReference type="AlphaFoldDB" id="A0AAE3T686"/>
<evidence type="ECO:0000313" key="2">
    <source>
        <dbReference type="Proteomes" id="UP001143674"/>
    </source>
</evidence>
<evidence type="ECO:0008006" key="3">
    <source>
        <dbReference type="Google" id="ProtNLM"/>
    </source>
</evidence>
<reference evidence="1" key="1">
    <citation type="submission" date="2021-09" db="EMBL/GenBank/DDBJ databases">
        <title>Genomic analysis of Ralstonia spp.</title>
        <authorList>
            <person name="Aburjaile F."/>
            <person name="Ariute J.C."/>
            <person name="Pais A.K.L."/>
            <person name="Albuquerque G.M.R."/>
            <person name="Silva A.M.F."/>
            <person name="Brenig B."/>
            <person name="Azevedo V."/>
            <person name="Matiuzzi M."/>
            <person name="Ramos R."/>
            <person name="Goes-Neto A."/>
            <person name="Soares S."/>
            <person name="Iseppon A.M.B."/>
            <person name="Souza E."/>
            <person name="Gama M."/>
        </authorList>
    </citation>
    <scope>NUCLEOTIDE SEQUENCE</scope>
    <source>
        <strain evidence="1">B4</strain>
    </source>
</reference>
<organism evidence="1 2">
    <name type="scientific">Ralstonia solanacearum</name>
    <name type="common">Pseudomonas solanacearum</name>
    <dbReference type="NCBI Taxonomy" id="305"/>
    <lineage>
        <taxon>Bacteria</taxon>
        <taxon>Pseudomonadati</taxon>
        <taxon>Pseudomonadota</taxon>
        <taxon>Betaproteobacteria</taxon>
        <taxon>Burkholderiales</taxon>
        <taxon>Burkholderiaceae</taxon>
        <taxon>Ralstonia</taxon>
        <taxon>Ralstonia solanacearum species complex</taxon>
    </lineage>
</organism>
<protein>
    <recommendedName>
        <fullName evidence="3">Thymidylate synthase</fullName>
    </recommendedName>
</protein>
<comment type="caution">
    <text evidence="1">The sequence shown here is derived from an EMBL/GenBank/DDBJ whole genome shotgun (WGS) entry which is preliminary data.</text>
</comment>
<dbReference type="RefSeq" id="WP_184848513.1">
    <property type="nucleotide sequence ID" value="NZ_JABZEH010000001.1"/>
</dbReference>
<gene>
    <name evidence="1" type="ORF">LBW55_15870</name>
</gene>
<dbReference type="SUPFAM" id="SSF55831">
    <property type="entry name" value="Thymidylate synthase/dCMP hydroxymethylase"/>
    <property type="match status" value="1"/>
</dbReference>
<dbReference type="EMBL" id="JAIVEX010000008">
    <property type="protein sequence ID" value="MDB0523079.1"/>
    <property type="molecule type" value="Genomic_DNA"/>
</dbReference>
<proteinExistence type="predicted"/>
<dbReference type="Proteomes" id="UP001143674">
    <property type="component" value="Unassembled WGS sequence"/>
</dbReference>
<sequence>MAILFDDKERVVPTWLAAAKHLESSPGRKAMNIVLEIAEPLAVTAEDKALMQRVDDALMAKDLTLRTVAGTIFPLDLYRRYGRPGFYEKYKAMLKRGKKAGTWGTYALRMIDRASKDCANSINPLDMLIKRLRDDGQPKKQNGQISSFTSAYELGVSDPAIDSDASYANGVGGEVPTYNAAIDGREWMGMPCLSHLSFKRVETDGGYAVNLTAMYRSHHYCARALGNLLGLAQLLSFVAKEAELKVGTLTCLSSHAVLDVDMWGGVKQARTILGLPPSK</sequence>
<evidence type="ECO:0000313" key="1">
    <source>
        <dbReference type="EMBL" id="MDB0523079.1"/>
    </source>
</evidence>
<accession>A0AAE3T686</accession>